<accession>A0AAI9T9K5</accession>
<dbReference type="EMBL" id="LACB01000445">
    <property type="protein sequence ID" value="KAJ9483295.1"/>
    <property type="molecule type" value="Genomic_DNA"/>
</dbReference>
<gene>
    <name evidence="1" type="ORF">VN97_g10111</name>
</gene>
<name>A0AAI9T9K5_PENTH</name>
<reference evidence="1" key="2">
    <citation type="journal article" date="2016" name="Fungal Biol.">
        <title>Ochratoxin A production by Penicillium thymicola.</title>
        <authorList>
            <person name="Nguyen H.D.T."/>
            <person name="McMullin D.R."/>
            <person name="Ponomareva E."/>
            <person name="Riley R."/>
            <person name="Pomraning K.R."/>
            <person name="Baker S.E."/>
            <person name="Seifert K.A."/>
        </authorList>
    </citation>
    <scope>NUCLEOTIDE SEQUENCE</scope>
    <source>
        <strain evidence="1">DAOM 180753</strain>
    </source>
</reference>
<comment type="caution">
    <text evidence="1">The sequence shown here is derived from an EMBL/GenBank/DDBJ whole genome shotgun (WGS) entry which is preliminary data.</text>
</comment>
<reference evidence="1" key="1">
    <citation type="submission" date="2015-06" db="EMBL/GenBank/DDBJ databases">
        <authorList>
            <person name="Nguyen H."/>
        </authorList>
    </citation>
    <scope>NUCLEOTIDE SEQUENCE</scope>
    <source>
        <strain evidence="1">DAOM 180753</strain>
    </source>
</reference>
<evidence type="ECO:0000313" key="2">
    <source>
        <dbReference type="Proteomes" id="UP001227192"/>
    </source>
</evidence>
<protein>
    <submittedName>
        <fullName evidence="1">Uncharacterized protein</fullName>
    </submittedName>
</protein>
<organism evidence="1 2">
    <name type="scientific">Penicillium thymicola</name>
    <dbReference type="NCBI Taxonomy" id="293382"/>
    <lineage>
        <taxon>Eukaryota</taxon>
        <taxon>Fungi</taxon>
        <taxon>Dikarya</taxon>
        <taxon>Ascomycota</taxon>
        <taxon>Pezizomycotina</taxon>
        <taxon>Eurotiomycetes</taxon>
        <taxon>Eurotiomycetidae</taxon>
        <taxon>Eurotiales</taxon>
        <taxon>Aspergillaceae</taxon>
        <taxon>Penicillium</taxon>
    </lineage>
</organism>
<dbReference type="AlphaFoldDB" id="A0AAI9T9K5"/>
<proteinExistence type="predicted"/>
<keyword evidence="2" id="KW-1185">Reference proteome</keyword>
<evidence type="ECO:0000313" key="1">
    <source>
        <dbReference type="EMBL" id="KAJ9483295.1"/>
    </source>
</evidence>
<sequence>MMSYMKEVQFTTWYYDLGLSCLAFSASTHEHSSQHSTNVLKGWRRIRPQREKIFGTYSQLVTDELSVSMVWSRIVRDAS</sequence>
<dbReference type="Proteomes" id="UP001227192">
    <property type="component" value="Unassembled WGS sequence"/>
</dbReference>